<dbReference type="Pfam" id="PF05485">
    <property type="entry name" value="THAP"/>
    <property type="match status" value="1"/>
</dbReference>
<dbReference type="Proteomes" id="UP000007062">
    <property type="component" value="Chromosome 3L"/>
</dbReference>
<feature type="region of interest" description="Disordered" evidence="6">
    <location>
        <begin position="101"/>
        <end position="127"/>
    </location>
</feature>
<evidence type="ECO:0000256" key="1">
    <source>
        <dbReference type="ARBA" id="ARBA00022723"/>
    </source>
</evidence>
<dbReference type="SMART" id="SM00980">
    <property type="entry name" value="THAP"/>
    <property type="match status" value="1"/>
</dbReference>
<dbReference type="VEuPathDB" id="VectorBase:AGAP011058"/>
<evidence type="ECO:0000256" key="5">
    <source>
        <dbReference type="SAM" id="Coils"/>
    </source>
</evidence>
<proteinExistence type="predicted"/>
<sequence>MSAVRSCALCQNRSNITDQQTDDALERITYHKFPTNPVRRDRWIEFCDLPKESFPKSAYKFLCSSHFTPECFERDLRGELLYGTKRMTLQKDAMPTIRSVSQQLKRTTNAASTEEEDRKKRKQEVDKLLSGEVAASEPIVNPFRKHVCERMMGRERTDGSVKPLHIIPPMSEEELVQRIVELEQETRWQREEISRLRATIDGKTEKINFAKAELVNVAILLQELKEHTNRHVEDRIAELLAGRFGEGQLASILAGLPEQTAAQVLWTEDELAKALRLRCISMEAFAYVRQQMRYPLPDAPQLARWIHSVYLETGHSATAFRLLELRHSALKKVELVCTLSLIRTNAPVRYRYDGTRDQIVGPNAQLHCLTVQGVFARWQQIVHTDFDLILSRERVEKTITELHNIGYHVVAITTDCDASIVRTWDALNVSADQHYIRHPVTHDAVYLYTCPARTLTTIHRILIENGFVMQENNLAITKATLLSVLSDSSTIYQRYLSDGALLELENNPDLAREFISLKTTTALRLLAHTDDDEESLLSTVTTLFDLFVDWCDLCMTTNGQNFTPKQHLITELPYGVCEDEQNIVLDGMYDVMESIRCVNADYEFLPQAVLLSINSMRKLLLDLRAYYPGEVKGLPMLPLSTMPMDGTICKLKESIQRHAPTFRPLSVNDVLFQLCKTCSLGSVEGYPHVTSLHLQQANLLGEIPMESLRRSDDPSDPELDAVTDANACDYLTHMIVARLGQKYDYLGETSSVIERTGGQYVVKPMGDAFGCVKPSALWREQAKQLESYVCGMMEEQKDRLAESIVDSILARHPRMGRDLLELYVRTRIAIRIRTLNGQLDETTNVDRQPFS</sequence>
<dbReference type="AlphaFoldDB" id="A0A1S4H5N2"/>
<organism evidence="7 8">
    <name type="scientific">Anopheles gambiae</name>
    <name type="common">African malaria mosquito</name>
    <dbReference type="NCBI Taxonomy" id="7165"/>
    <lineage>
        <taxon>Eukaryota</taxon>
        <taxon>Metazoa</taxon>
        <taxon>Ecdysozoa</taxon>
        <taxon>Arthropoda</taxon>
        <taxon>Hexapoda</taxon>
        <taxon>Insecta</taxon>
        <taxon>Pterygota</taxon>
        <taxon>Neoptera</taxon>
        <taxon>Endopterygota</taxon>
        <taxon>Diptera</taxon>
        <taxon>Nematocera</taxon>
        <taxon>Culicoidea</taxon>
        <taxon>Culicidae</taxon>
        <taxon>Anophelinae</taxon>
        <taxon>Anopheles</taxon>
    </lineage>
</organism>
<feature type="compositionally biased region" description="Polar residues" evidence="6">
    <location>
        <begin position="101"/>
        <end position="112"/>
    </location>
</feature>
<dbReference type="EnsemblMetazoa" id="AGAP011058-RA">
    <property type="protein sequence ID" value="AGAP011058-PA"/>
    <property type="gene ID" value="AGAP011058"/>
</dbReference>
<keyword evidence="5" id="KW-0175">Coiled coil</keyword>
<evidence type="ECO:0000256" key="4">
    <source>
        <dbReference type="ARBA" id="ARBA00023125"/>
    </source>
</evidence>
<keyword evidence="2" id="KW-0863">Zinc-finger</keyword>
<dbReference type="SMART" id="SM00692">
    <property type="entry name" value="DM3"/>
    <property type="match status" value="1"/>
</dbReference>
<evidence type="ECO:0000256" key="6">
    <source>
        <dbReference type="SAM" id="MobiDB-lite"/>
    </source>
</evidence>
<keyword evidence="4" id="KW-0238">DNA-binding</keyword>
<keyword evidence="3" id="KW-0862">Zinc</keyword>
<reference evidence="7 8" key="1">
    <citation type="journal article" date="2002" name="Science">
        <title>The genome sequence of the malaria mosquito Anopheles gambiae.</title>
        <authorList>
            <person name="Holt R.A."/>
            <person name="Subramanian G.M."/>
            <person name="Halpern A."/>
            <person name="Sutton G.G."/>
            <person name="Charlab R."/>
            <person name="Nusskern D.R."/>
            <person name="Wincker P."/>
            <person name="Clark A.G."/>
            <person name="Ribeiro J.M."/>
            <person name="Wides R."/>
            <person name="Salzberg S.L."/>
            <person name="Loftus B."/>
            <person name="Yandell M."/>
            <person name="Majoros W.H."/>
            <person name="Rusch D.B."/>
            <person name="Lai Z."/>
            <person name="Kraft C.L."/>
            <person name="Abril J.F."/>
            <person name="Anthouard V."/>
            <person name="Arensburger P."/>
            <person name="Atkinson P.W."/>
            <person name="Baden H."/>
            <person name="de Berardinis V."/>
            <person name="Baldwin D."/>
            <person name="Benes V."/>
            <person name="Biedler J."/>
            <person name="Blass C."/>
            <person name="Bolanos R."/>
            <person name="Boscus D."/>
            <person name="Barnstead M."/>
            <person name="Cai S."/>
            <person name="Center A."/>
            <person name="Chaturverdi K."/>
            <person name="Christophides G.K."/>
            <person name="Chrystal M.A."/>
            <person name="Clamp M."/>
            <person name="Cravchik A."/>
            <person name="Curwen V."/>
            <person name="Dana A."/>
            <person name="Delcher A."/>
            <person name="Dew I."/>
            <person name="Evans C.A."/>
            <person name="Flanigan M."/>
            <person name="Grundschober-Freimoser A."/>
            <person name="Friedli L."/>
            <person name="Gu Z."/>
            <person name="Guan P."/>
            <person name="Guigo R."/>
            <person name="Hillenmeyer M.E."/>
            <person name="Hladun S.L."/>
            <person name="Hogan J.R."/>
            <person name="Hong Y.S."/>
            <person name="Hoover J."/>
            <person name="Jaillon O."/>
            <person name="Ke Z."/>
            <person name="Kodira C."/>
            <person name="Kokoza E."/>
            <person name="Koutsos A."/>
            <person name="Letunic I."/>
            <person name="Levitsky A."/>
            <person name="Liang Y."/>
            <person name="Lin J.J."/>
            <person name="Lobo N.F."/>
            <person name="Lopez J.R."/>
            <person name="Malek J.A."/>
            <person name="McIntosh T.C."/>
            <person name="Meister S."/>
            <person name="Miller J."/>
            <person name="Mobarry C."/>
            <person name="Mongin E."/>
            <person name="Murphy S.D."/>
            <person name="O'Brochta D.A."/>
            <person name="Pfannkoch C."/>
            <person name="Qi R."/>
            <person name="Regier M.A."/>
            <person name="Remington K."/>
            <person name="Shao H."/>
            <person name="Sharakhova M.V."/>
            <person name="Sitter C.D."/>
            <person name="Shetty J."/>
            <person name="Smith T.J."/>
            <person name="Strong R."/>
            <person name="Sun J."/>
            <person name="Thomasova D."/>
            <person name="Ton L.Q."/>
            <person name="Topalis P."/>
            <person name="Tu Z."/>
            <person name="Unger M.F."/>
            <person name="Walenz B."/>
            <person name="Wang A."/>
            <person name="Wang J."/>
            <person name="Wang M."/>
            <person name="Wang X."/>
            <person name="Woodford K.J."/>
            <person name="Wortman J.R."/>
            <person name="Wu M."/>
            <person name="Yao A."/>
            <person name="Zdobnov E.M."/>
            <person name="Zhang H."/>
            <person name="Zhao Q."/>
            <person name="Zhao S."/>
            <person name="Zhu S.C."/>
            <person name="Zhimulev I."/>
            <person name="Coluzzi M."/>
            <person name="della Torre A."/>
            <person name="Roth C.W."/>
            <person name="Louis C."/>
            <person name="Kalush F."/>
            <person name="Mural R.J."/>
            <person name="Myers E.W."/>
            <person name="Adams M.D."/>
            <person name="Smith H.O."/>
            <person name="Broder S."/>
            <person name="Gardner M.J."/>
            <person name="Fraser C.M."/>
            <person name="Birney E."/>
            <person name="Bork P."/>
            <person name="Brey P.T."/>
            <person name="Venter J.C."/>
            <person name="Weissenbach J."/>
            <person name="Kafatos F.C."/>
            <person name="Collins F.H."/>
            <person name="Hoffman S.L."/>
        </authorList>
    </citation>
    <scope>NUCLEOTIDE SEQUENCE [LARGE SCALE GENOMIC DNA]</scope>
    <source>
        <strain evidence="7 8">PEST</strain>
    </source>
</reference>
<evidence type="ECO:0000256" key="3">
    <source>
        <dbReference type="ARBA" id="ARBA00022833"/>
    </source>
</evidence>
<dbReference type="PANTHER" id="PTHR46927:SF3">
    <property type="entry name" value="THAP-TYPE DOMAIN-CONTAINING PROTEIN"/>
    <property type="match status" value="1"/>
</dbReference>
<dbReference type="InterPro" id="IPR006612">
    <property type="entry name" value="THAP_Znf"/>
</dbReference>
<evidence type="ECO:0000256" key="2">
    <source>
        <dbReference type="ARBA" id="ARBA00022771"/>
    </source>
</evidence>
<dbReference type="InterPro" id="IPR052224">
    <property type="entry name" value="THAP_domain_protein"/>
</dbReference>
<dbReference type="VEuPathDB" id="VectorBase:AGAMI1_004463"/>
<dbReference type="OMA" id="CEDEQNI"/>
<reference evidence="7 8" key="2">
    <citation type="journal article" date="2004" name="Trends Parasitol.">
        <title>The Anopheles gambiae genome: an update.</title>
        <authorList>
            <person name="Mongin E."/>
            <person name="Louis C."/>
            <person name="Holt R.A."/>
            <person name="Birney E."/>
            <person name="Collins F.H."/>
        </authorList>
    </citation>
    <scope>NUCLEOTIDE SEQUENCE [LARGE SCALE GENOMIC DNA]</scope>
    <source>
        <strain evidence="7 8">PEST</strain>
    </source>
</reference>
<dbReference type="InParanoid" id="A0A1S4H5N2"/>
<evidence type="ECO:0000313" key="7">
    <source>
        <dbReference type="EnsemblMetazoa" id="AGAP011058-PA"/>
    </source>
</evidence>
<protein>
    <submittedName>
        <fullName evidence="7">THAP-type domain-containing protein</fullName>
    </submittedName>
</protein>
<feature type="coiled-coil region" evidence="5">
    <location>
        <begin position="179"/>
        <end position="213"/>
    </location>
</feature>
<reference evidence="7" key="3">
    <citation type="submission" date="2021-01" db="UniProtKB">
        <authorList>
            <consortium name="EnsemblMetazoa"/>
        </authorList>
    </citation>
    <scope>IDENTIFICATION</scope>
    <source>
        <strain evidence="7">PEST</strain>
    </source>
</reference>
<name>A0A1S4H5N2_ANOGA</name>
<dbReference type="PANTHER" id="PTHR46927">
    <property type="entry name" value="AGAP005574-PA"/>
    <property type="match status" value="1"/>
</dbReference>
<dbReference type="GO" id="GO:0003677">
    <property type="term" value="F:DNA binding"/>
    <property type="evidence" value="ECO:0007669"/>
    <property type="project" value="UniProtKB-UniRule"/>
</dbReference>
<keyword evidence="1" id="KW-0479">Metal-binding</keyword>
<dbReference type="EMBL" id="AAAB01008804">
    <property type="status" value="NOT_ANNOTATED_CDS"/>
    <property type="molecule type" value="Genomic_DNA"/>
</dbReference>
<accession>A0A1S4H5N2</accession>
<dbReference type="SUPFAM" id="SSF57716">
    <property type="entry name" value="Glucocorticoid receptor-like (DNA-binding domain)"/>
    <property type="match status" value="1"/>
</dbReference>
<dbReference type="PROSITE" id="PS50950">
    <property type="entry name" value="ZF_THAP"/>
    <property type="match status" value="1"/>
</dbReference>
<dbReference type="GO" id="GO:0008270">
    <property type="term" value="F:zinc ion binding"/>
    <property type="evidence" value="ECO:0007669"/>
    <property type="project" value="UniProtKB-KW"/>
</dbReference>
<evidence type="ECO:0000313" key="8">
    <source>
        <dbReference type="Proteomes" id="UP000007062"/>
    </source>
</evidence>
<keyword evidence="8" id="KW-1185">Reference proteome</keyword>